<feature type="transmembrane region" description="Helical" evidence="6">
    <location>
        <begin position="236"/>
        <end position="253"/>
    </location>
</feature>
<dbReference type="EnsemblMetazoa" id="CLYHEMT002607.2">
    <property type="protein sequence ID" value="CLYHEMP002607.2"/>
    <property type="gene ID" value="CLYHEMG002607"/>
</dbReference>
<feature type="transmembrane region" description="Helical" evidence="6">
    <location>
        <begin position="79"/>
        <end position="98"/>
    </location>
</feature>
<dbReference type="PANTHER" id="PTHR16172">
    <property type="entry name" value="MAJOR FACILITATOR SUPERFAMILY DOMAIN-CONTAINING PROTEIN 6-LIKE"/>
    <property type="match status" value="1"/>
</dbReference>
<protein>
    <recommendedName>
        <fullName evidence="7">Major facilitator superfamily associated domain-containing protein</fullName>
    </recommendedName>
</protein>
<evidence type="ECO:0000256" key="5">
    <source>
        <dbReference type="ARBA" id="ARBA00023136"/>
    </source>
</evidence>
<evidence type="ECO:0000256" key="2">
    <source>
        <dbReference type="ARBA" id="ARBA00005241"/>
    </source>
</evidence>
<evidence type="ECO:0000256" key="1">
    <source>
        <dbReference type="ARBA" id="ARBA00004141"/>
    </source>
</evidence>
<keyword evidence="3 6" id="KW-0812">Transmembrane</keyword>
<dbReference type="PANTHER" id="PTHR16172:SF41">
    <property type="entry name" value="MAJOR FACILITATOR SUPERFAMILY DOMAIN-CONTAINING PROTEIN 6-LIKE"/>
    <property type="match status" value="1"/>
</dbReference>
<feature type="transmembrane region" description="Helical" evidence="6">
    <location>
        <begin position="416"/>
        <end position="434"/>
    </location>
</feature>
<feature type="transmembrane region" description="Helical" evidence="6">
    <location>
        <begin position="265"/>
        <end position="286"/>
    </location>
</feature>
<evidence type="ECO:0000313" key="9">
    <source>
        <dbReference type="Proteomes" id="UP000594262"/>
    </source>
</evidence>
<feature type="transmembrane region" description="Helical" evidence="6">
    <location>
        <begin position="359"/>
        <end position="379"/>
    </location>
</feature>
<sequence length="518" mass="57678">MAETHELEEKHNAELTDVTKMLDDDLDNSLPSLKYKWYHINRDILPAKMAYLLENGRRAPSAVMLSLFYSAIGLSKSEIGLVMGFGNIGSLIAGPFWGWLADRFHNHRTLLVIMAIGSIVTMGSQPLLSMQFGNPETNVCPAPTVDTLSSIFKPNGCPPGSVNCTSNSTIFNTTTTASPTGGYQYKPYGSLFFVMFFTQIAVMFFEASSEPFTDCGVLRRAELSPHRKIDYGRQRFFGAFGVITCVTLSNVFADNFPKANVTCYTALFIMYVILTILNLISVLFLYKGLSFESPKQQQETANNIADEKKESYRKVLRETLTKVDTIVFLLTTFVAGLVNSPLIMFLFLHLKEMNAPSTVFNLSFVCSATGALFGFFFSQNIIKFLGGSMKTILFSVVIFTVRSFGVAAITNSWLVLIFQALHVLSFVLFMASGLKYLKETIPLLVMTTMVSIFRSIFEGLSIMVSLSIAGMIFNQYGGRVMYASFGGLGLLWSIFLAIYIFAIQMRRSKNVQKTQEIC</sequence>
<dbReference type="OrthoDB" id="515887at2759"/>
<feature type="transmembrane region" description="Helical" evidence="6">
    <location>
        <begin position="188"/>
        <end position="205"/>
    </location>
</feature>
<evidence type="ECO:0000259" key="7">
    <source>
        <dbReference type="Pfam" id="PF12832"/>
    </source>
</evidence>
<feature type="domain" description="Major facilitator superfamily associated" evidence="7">
    <location>
        <begin position="65"/>
        <end position="482"/>
    </location>
</feature>
<evidence type="ECO:0000313" key="8">
    <source>
        <dbReference type="EnsemblMetazoa" id="CLYHEMP002607.2"/>
    </source>
</evidence>
<evidence type="ECO:0000256" key="4">
    <source>
        <dbReference type="ARBA" id="ARBA00022989"/>
    </source>
</evidence>
<dbReference type="Proteomes" id="UP000594262">
    <property type="component" value="Unplaced"/>
</dbReference>
<comment type="similarity">
    <text evidence="2">Belongs to the major facilitator superfamily. MFSD6 family.</text>
</comment>
<dbReference type="SUPFAM" id="SSF103473">
    <property type="entry name" value="MFS general substrate transporter"/>
    <property type="match status" value="1"/>
</dbReference>
<dbReference type="Gene3D" id="1.20.1250.20">
    <property type="entry name" value="MFS general substrate transporter like domains"/>
    <property type="match status" value="2"/>
</dbReference>
<name>A0A7M5V2U0_9CNID</name>
<dbReference type="AlphaFoldDB" id="A0A7M5V2U0"/>
<dbReference type="InterPro" id="IPR036259">
    <property type="entry name" value="MFS_trans_sf"/>
</dbReference>
<keyword evidence="4 6" id="KW-1133">Transmembrane helix</keyword>
<dbReference type="Pfam" id="PF12832">
    <property type="entry name" value="MFS_1_like"/>
    <property type="match status" value="1"/>
</dbReference>
<dbReference type="RefSeq" id="XP_066929776.1">
    <property type="nucleotide sequence ID" value="XM_067073675.1"/>
</dbReference>
<feature type="transmembrane region" description="Helical" evidence="6">
    <location>
        <begin position="326"/>
        <end position="347"/>
    </location>
</feature>
<organism evidence="8 9">
    <name type="scientific">Clytia hemisphaerica</name>
    <dbReference type="NCBI Taxonomy" id="252671"/>
    <lineage>
        <taxon>Eukaryota</taxon>
        <taxon>Metazoa</taxon>
        <taxon>Cnidaria</taxon>
        <taxon>Hydrozoa</taxon>
        <taxon>Hydroidolina</taxon>
        <taxon>Leptothecata</taxon>
        <taxon>Obeliida</taxon>
        <taxon>Clytiidae</taxon>
        <taxon>Clytia</taxon>
    </lineage>
</organism>
<dbReference type="GeneID" id="136817329"/>
<keyword evidence="5 6" id="KW-0472">Membrane</keyword>
<reference evidence="8" key="1">
    <citation type="submission" date="2021-01" db="UniProtKB">
        <authorList>
            <consortium name="EnsemblMetazoa"/>
        </authorList>
    </citation>
    <scope>IDENTIFICATION</scope>
</reference>
<dbReference type="GO" id="GO:0016020">
    <property type="term" value="C:membrane"/>
    <property type="evidence" value="ECO:0007669"/>
    <property type="project" value="UniProtKB-SubCell"/>
</dbReference>
<keyword evidence="9" id="KW-1185">Reference proteome</keyword>
<dbReference type="InterPro" id="IPR051717">
    <property type="entry name" value="MFS_MFSD6"/>
</dbReference>
<feature type="transmembrane region" description="Helical" evidence="6">
    <location>
        <begin position="391"/>
        <end position="410"/>
    </location>
</feature>
<feature type="transmembrane region" description="Helical" evidence="6">
    <location>
        <begin position="455"/>
        <end position="474"/>
    </location>
</feature>
<feature type="transmembrane region" description="Helical" evidence="6">
    <location>
        <begin position="110"/>
        <end position="128"/>
    </location>
</feature>
<comment type="subcellular location">
    <subcellularLocation>
        <location evidence="1">Membrane</location>
        <topology evidence="1">Multi-pass membrane protein</topology>
    </subcellularLocation>
</comment>
<feature type="transmembrane region" description="Helical" evidence="6">
    <location>
        <begin position="480"/>
        <end position="503"/>
    </location>
</feature>
<proteinExistence type="inferred from homology"/>
<accession>A0A7M5V2U0</accession>
<evidence type="ECO:0000256" key="6">
    <source>
        <dbReference type="SAM" id="Phobius"/>
    </source>
</evidence>
<dbReference type="InterPro" id="IPR024989">
    <property type="entry name" value="MFS_assoc_dom"/>
</dbReference>
<evidence type="ECO:0000256" key="3">
    <source>
        <dbReference type="ARBA" id="ARBA00022692"/>
    </source>
</evidence>